<dbReference type="GO" id="GO:0003677">
    <property type="term" value="F:DNA binding"/>
    <property type="evidence" value="ECO:0007669"/>
    <property type="project" value="UniProtKB-KW"/>
</dbReference>
<dbReference type="Pfam" id="PF12840">
    <property type="entry name" value="HTH_20"/>
    <property type="match status" value="1"/>
</dbReference>
<name>A0A8J3NEJ2_9ACTN</name>
<dbReference type="PROSITE" id="PS50987">
    <property type="entry name" value="HTH_ARSR_2"/>
    <property type="match status" value="1"/>
</dbReference>
<evidence type="ECO:0000256" key="1">
    <source>
        <dbReference type="ARBA" id="ARBA00023015"/>
    </source>
</evidence>
<comment type="caution">
    <text evidence="5">The sequence shown here is derived from an EMBL/GenBank/DDBJ whole genome shotgun (WGS) entry which is preliminary data.</text>
</comment>
<dbReference type="InterPro" id="IPR036390">
    <property type="entry name" value="WH_DNA-bd_sf"/>
</dbReference>
<keyword evidence="2" id="KW-0238">DNA-binding</keyword>
<dbReference type="Gene3D" id="1.10.10.10">
    <property type="entry name" value="Winged helix-like DNA-binding domain superfamily/Winged helix DNA-binding domain"/>
    <property type="match status" value="1"/>
</dbReference>
<keyword evidence="3" id="KW-0804">Transcription</keyword>
<reference evidence="5" key="1">
    <citation type="submission" date="2021-01" db="EMBL/GenBank/DDBJ databases">
        <title>Whole genome shotgun sequence of Actinocatenispora rupis NBRC 107355.</title>
        <authorList>
            <person name="Komaki H."/>
            <person name="Tamura T."/>
        </authorList>
    </citation>
    <scope>NUCLEOTIDE SEQUENCE</scope>
    <source>
        <strain evidence="5">NBRC 107355</strain>
    </source>
</reference>
<dbReference type="PRINTS" id="PR00778">
    <property type="entry name" value="HTHARSR"/>
</dbReference>
<feature type="domain" description="HTH arsR-type" evidence="4">
    <location>
        <begin position="238"/>
        <end position="331"/>
    </location>
</feature>
<evidence type="ECO:0000256" key="2">
    <source>
        <dbReference type="ARBA" id="ARBA00023125"/>
    </source>
</evidence>
<gene>
    <name evidence="5" type="ORF">Aru02nite_49810</name>
</gene>
<proteinExistence type="predicted"/>
<dbReference type="CDD" id="cd00090">
    <property type="entry name" value="HTH_ARSR"/>
    <property type="match status" value="1"/>
</dbReference>
<dbReference type="PANTHER" id="PTHR43132">
    <property type="entry name" value="ARSENICAL RESISTANCE OPERON REPRESSOR ARSR-RELATED"/>
    <property type="match status" value="1"/>
</dbReference>
<evidence type="ECO:0000313" key="5">
    <source>
        <dbReference type="EMBL" id="GID14092.1"/>
    </source>
</evidence>
<dbReference type="EMBL" id="BOMB01000029">
    <property type="protein sequence ID" value="GID14092.1"/>
    <property type="molecule type" value="Genomic_DNA"/>
</dbReference>
<dbReference type="PANTHER" id="PTHR43132:SF6">
    <property type="entry name" value="HTH-TYPE TRANSCRIPTIONAL REPRESSOR CZRA"/>
    <property type="match status" value="1"/>
</dbReference>
<sequence>MTLLRLGPAALSRSRFALSPLAETLGALITLHRPDPDPWLADWYAERRPAYAEWLAGDTVAAGLLSLVAATKWLPDAVTPPPTGGMATRIEDELAEVAAHPDAAVRGEVAEAVAASWRPQDTGWVTGSGLAPRLATTLRYGWDRFVAPDWPRRRAVLERDVMHRAGVLAAYGWRQAVAGMTRRPTWVGDDAIRFSDQTYPDRTVTDEGLIFVPYTSGGGWWTCERSPRYALVYPARGPAADVDPPGRDPLATLLGPGRARVLRALDHPATSTQLARSLRLSLGTVSAHLAVLRDAGVVVGARTGRHVLYRRTDRGESLATLLTPAPEAAPT</sequence>
<protein>
    <submittedName>
        <fullName evidence="5">Transcriptional regulator</fullName>
    </submittedName>
</protein>
<keyword evidence="1" id="KW-0805">Transcription regulation</keyword>
<dbReference type="AlphaFoldDB" id="A0A8J3NEJ2"/>
<evidence type="ECO:0000259" key="4">
    <source>
        <dbReference type="PROSITE" id="PS50987"/>
    </source>
</evidence>
<dbReference type="InterPro" id="IPR001845">
    <property type="entry name" value="HTH_ArsR_DNA-bd_dom"/>
</dbReference>
<dbReference type="SMART" id="SM00418">
    <property type="entry name" value="HTH_ARSR"/>
    <property type="match status" value="1"/>
</dbReference>
<evidence type="ECO:0000313" key="6">
    <source>
        <dbReference type="Proteomes" id="UP000612808"/>
    </source>
</evidence>
<evidence type="ECO:0000256" key="3">
    <source>
        <dbReference type="ARBA" id="ARBA00023163"/>
    </source>
</evidence>
<dbReference type="SUPFAM" id="SSF46785">
    <property type="entry name" value="Winged helix' DNA-binding domain"/>
    <property type="match status" value="1"/>
</dbReference>
<dbReference type="GO" id="GO:0003700">
    <property type="term" value="F:DNA-binding transcription factor activity"/>
    <property type="evidence" value="ECO:0007669"/>
    <property type="project" value="InterPro"/>
</dbReference>
<accession>A0A8J3NEJ2</accession>
<dbReference type="InterPro" id="IPR036388">
    <property type="entry name" value="WH-like_DNA-bd_sf"/>
</dbReference>
<dbReference type="InterPro" id="IPR051011">
    <property type="entry name" value="Metal_resp_trans_reg"/>
</dbReference>
<organism evidence="5 6">
    <name type="scientific">Actinocatenispora rupis</name>
    <dbReference type="NCBI Taxonomy" id="519421"/>
    <lineage>
        <taxon>Bacteria</taxon>
        <taxon>Bacillati</taxon>
        <taxon>Actinomycetota</taxon>
        <taxon>Actinomycetes</taxon>
        <taxon>Micromonosporales</taxon>
        <taxon>Micromonosporaceae</taxon>
        <taxon>Actinocatenispora</taxon>
    </lineage>
</organism>
<dbReference type="InterPro" id="IPR011991">
    <property type="entry name" value="ArsR-like_HTH"/>
</dbReference>
<dbReference type="Proteomes" id="UP000612808">
    <property type="component" value="Unassembled WGS sequence"/>
</dbReference>
<dbReference type="RefSeq" id="WP_203661735.1">
    <property type="nucleotide sequence ID" value="NZ_BAAAZM010000001.1"/>
</dbReference>
<keyword evidence="6" id="KW-1185">Reference proteome</keyword>